<proteinExistence type="predicted"/>
<reference evidence="1" key="1">
    <citation type="submission" date="2023-07" db="EMBL/GenBank/DDBJ databases">
        <title>Genomic Encyclopedia of Type Strains, Phase IV (KMG-IV): sequencing the most valuable type-strain genomes for metagenomic binning, comparative biology and taxonomic classification.</title>
        <authorList>
            <person name="Goeker M."/>
        </authorList>
    </citation>
    <scope>NUCLEOTIDE SEQUENCE [LARGE SCALE GENOMIC DNA]</scope>
    <source>
        <strain evidence="1">JSM 076093</strain>
    </source>
</reference>
<keyword evidence="2" id="KW-1185">Reference proteome</keyword>
<name>A0ABU0K6H8_9BACL</name>
<dbReference type="GeneID" id="301328773"/>
<dbReference type="Proteomes" id="UP001226720">
    <property type="component" value="Unassembled WGS sequence"/>
</dbReference>
<dbReference type="EMBL" id="JAUSWM010000012">
    <property type="protein sequence ID" value="MDQ0484950.1"/>
    <property type="molecule type" value="Genomic_DNA"/>
</dbReference>
<gene>
    <name evidence="1" type="ORF">QO000_003954</name>
</gene>
<comment type="caution">
    <text evidence="1">The sequence shown here is derived from an EMBL/GenBank/DDBJ whole genome shotgun (WGS) entry which is preliminary data.</text>
</comment>
<protein>
    <submittedName>
        <fullName evidence="1">Uncharacterized protein</fullName>
    </submittedName>
</protein>
<evidence type="ECO:0000313" key="1">
    <source>
        <dbReference type="EMBL" id="MDQ0484950.1"/>
    </source>
</evidence>
<accession>A0ABU0K6H8</accession>
<evidence type="ECO:0000313" key="2">
    <source>
        <dbReference type="Proteomes" id="UP001226720"/>
    </source>
</evidence>
<organism evidence="1 2">
    <name type="scientific">Guptibacillus hwajinpoensis</name>
    <dbReference type="NCBI Taxonomy" id="208199"/>
    <lineage>
        <taxon>Bacteria</taxon>
        <taxon>Bacillati</taxon>
        <taxon>Bacillota</taxon>
        <taxon>Bacilli</taxon>
        <taxon>Bacillales</taxon>
        <taxon>Guptibacillaceae</taxon>
        <taxon>Guptibacillus</taxon>
    </lineage>
</organism>
<dbReference type="RefSeq" id="WP_301553020.1">
    <property type="nucleotide sequence ID" value="NZ_JAQRMZ010000014.1"/>
</dbReference>
<sequence>MIEIIQISMFLLILVLSFGAFAVVLRAEAKKSGYMQKKRVSRPEKASQFIYRKSY</sequence>